<evidence type="ECO:0000256" key="2">
    <source>
        <dbReference type="SAM" id="Phobius"/>
    </source>
</evidence>
<keyword evidence="4" id="KW-1185">Reference proteome</keyword>
<protein>
    <recommendedName>
        <fullName evidence="5">DUF997 domain-containing protein</fullName>
    </recommendedName>
</protein>
<feature type="transmembrane region" description="Helical" evidence="2">
    <location>
        <begin position="57"/>
        <end position="83"/>
    </location>
</feature>
<gene>
    <name evidence="3" type="ORF">Mal4_22690</name>
</gene>
<evidence type="ECO:0000313" key="4">
    <source>
        <dbReference type="Proteomes" id="UP000320496"/>
    </source>
</evidence>
<feature type="compositionally biased region" description="Basic and acidic residues" evidence="1">
    <location>
        <begin position="99"/>
        <end position="113"/>
    </location>
</feature>
<keyword evidence="2" id="KW-0472">Membrane</keyword>
<dbReference type="Pfam" id="PF06196">
    <property type="entry name" value="DUF997"/>
    <property type="match status" value="1"/>
</dbReference>
<dbReference type="KEGG" id="mri:Mal4_22690"/>
<dbReference type="AlphaFoldDB" id="A0A517Z621"/>
<evidence type="ECO:0000313" key="3">
    <source>
        <dbReference type="EMBL" id="QDU37950.1"/>
    </source>
</evidence>
<dbReference type="InterPro" id="IPR010398">
    <property type="entry name" value="DUF997"/>
</dbReference>
<accession>A0A517Z621</accession>
<evidence type="ECO:0000256" key="1">
    <source>
        <dbReference type="SAM" id="MobiDB-lite"/>
    </source>
</evidence>
<dbReference type="Proteomes" id="UP000320496">
    <property type="component" value="Chromosome"/>
</dbReference>
<keyword evidence="2" id="KW-1133">Transmembrane helix</keyword>
<name>A0A517Z621_9PLAN</name>
<reference evidence="3 4" key="1">
    <citation type="submission" date="2019-02" db="EMBL/GenBank/DDBJ databases">
        <title>Deep-cultivation of Planctomycetes and their phenomic and genomic characterization uncovers novel biology.</title>
        <authorList>
            <person name="Wiegand S."/>
            <person name="Jogler M."/>
            <person name="Boedeker C."/>
            <person name="Pinto D."/>
            <person name="Vollmers J."/>
            <person name="Rivas-Marin E."/>
            <person name="Kohn T."/>
            <person name="Peeters S.H."/>
            <person name="Heuer A."/>
            <person name="Rast P."/>
            <person name="Oberbeckmann S."/>
            <person name="Bunk B."/>
            <person name="Jeske O."/>
            <person name="Meyerdierks A."/>
            <person name="Storesund J.E."/>
            <person name="Kallscheuer N."/>
            <person name="Luecker S."/>
            <person name="Lage O.M."/>
            <person name="Pohl T."/>
            <person name="Merkel B.J."/>
            <person name="Hornburger P."/>
            <person name="Mueller R.-W."/>
            <person name="Bruemmer F."/>
            <person name="Labrenz M."/>
            <person name="Spormann A.M."/>
            <person name="Op den Camp H."/>
            <person name="Overmann J."/>
            <person name="Amann R."/>
            <person name="Jetten M.S.M."/>
            <person name="Mascher T."/>
            <person name="Medema M.H."/>
            <person name="Devos D.P."/>
            <person name="Kaster A.-K."/>
            <person name="Ovreas L."/>
            <person name="Rohde M."/>
            <person name="Galperin M.Y."/>
            <person name="Jogler C."/>
        </authorList>
    </citation>
    <scope>NUCLEOTIDE SEQUENCE [LARGE SCALE GENOMIC DNA]</scope>
    <source>
        <strain evidence="3 4">Mal4</strain>
    </source>
</reference>
<evidence type="ECO:0008006" key="5">
    <source>
        <dbReference type="Google" id="ProtNLM"/>
    </source>
</evidence>
<sequence>MPGMNDQPEYDPVFIHSRREAIVIIGLWAAAMVWTLSWCASTGYVDGQDVPTIWGMPSWICWGIAAPWLVVDVVAIALCLFFIRDDDLGEANEEADVAEDVRRRHEGEGERDA</sequence>
<dbReference type="EMBL" id="CP036275">
    <property type="protein sequence ID" value="QDU37950.1"/>
    <property type="molecule type" value="Genomic_DNA"/>
</dbReference>
<feature type="region of interest" description="Disordered" evidence="1">
    <location>
        <begin position="93"/>
        <end position="113"/>
    </location>
</feature>
<organism evidence="3 4">
    <name type="scientific">Maioricimonas rarisocia</name>
    <dbReference type="NCBI Taxonomy" id="2528026"/>
    <lineage>
        <taxon>Bacteria</taxon>
        <taxon>Pseudomonadati</taxon>
        <taxon>Planctomycetota</taxon>
        <taxon>Planctomycetia</taxon>
        <taxon>Planctomycetales</taxon>
        <taxon>Planctomycetaceae</taxon>
        <taxon>Maioricimonas</taxon>
    </lineage>
</organism>
<feature type="transmembrane region" description="Helical" evidence="2">
    <location>
        <begin position="21"/>
        <end position="45"/>
    </location>
</feature>
<proteinExistence type="predicted"/>
<dbReference type="OrthoDB" id="290233at2"/>
<keyword evidence="2" id="KW-0812">Transmembrane</keyword>